<evidence type="ECO:0000313" key="3">
    <source>
        <dbReference type="EMBL" id="KPH85101.1"/>
    </source>
</evidence>
<evidence type="ECO:0000256" key="1">
    <source>
        <dbReference type="ARBA" id="ARBA00022679"/>
    </source>
</evidence>
<dbReference type="AlphaFoldDB" id="A0A0N1F6P3"/>
<protein>
    <submittedName>
        <fullName evidence="3">Glycosyl transferase family 1</fullName>
    </submittedName>
</protein>
<dbReference type="RefSeq" id="WP_039736315.1">
    <property type="nucleotide sequence ID" value="NZ_JUFX02000258.1"/>
</dbReference>
<dbReference type="InterPro" id="IPR001296">
    <property type="entry name" value="Glyco_trans_1"/>
</dbReference>
<dbReference type="OrthoDB" id="9801609at2"/>
<dbReference type="EMBL" id="JUFX02000258">
    <property type="protein sequence ID" value="KPH85101.1"/>
    <property type="molecule type" value="Genomic_DNA"/>
</dbReference>
<dbReference type="PANTHER" id="PTHR46401:SF2">
    <property type="entry name" value="GLYCOSYLTRANSFERASE WBBK-RELATED"/>
    <property type="match status" value="1"/>
</dbReference>
<dbReference type="PANTHER" id="PTHR46401">
    <property type="entry name" value="GLYCOSYLTRANSFERASE WBBK-RELATED"/>
    <property type="match status" value="1"/>
</dbReference>
<dbReference type="CDD" id="cd03809">
    <property type="entry name" value="GT4_MtfB-like"/>
    <property type="match status" value="1"/>
</dbReference>
<dbReference type="Gene3D" id="3.40.50.2000">
    <property type="entry name" value="Glycogen Phosphorylase B"/>
    <property type="match status" value="2"/>
</dbReference>
<organism evidence="3 4">
    <name type="scientific">Komagataeibacter intermedius AF2</name>
    <dbReference type="NCBI Taxonomy" id="1458464"/>
    <lineage>
        <taxon>Bacteria</taxon>
        <taxon>Pseudomonadati</taxon>
        <taxon>Pseudomonadota</taxon>
        <taxon>Alphaproteobacteria</taxon>
        <taxon>Acetobacterales</taxon>
        <taxon>Acetobacteraceae</taxon>
        <taxon>Komagataeibacter</taxon>
    </lineage>
</organism>
<feature type="domain" description="Glycosyl transferase family 1" evidence="2">
    <location>
        <begin position="259"/>
        <end position="410"/>
    </location>
</feature>
<gene>
    <name evidence="3" type="ORF">GLUCOINTEAF2_0201256</name>
</gene>
<keyword evidence="1 3" id="KW-0808">Transferase</keyword>
<sequence length="438" mass="49458">MNQLSSLRIGIDGFNLSLPRGTGVATYARNLTYALKLLNHDVDALYGMDITEKMAPTLREVMFFDRLGGNIQPRSSSPLRPKWWKNTIQDAAGRTAIEVPMTGHVDRRLFVENLPQADRILNVWNLFHRAQAYYRLTGQFLRVNIPDPPAIMHWTYPFPISVNKSINIYTIHDLVPLRLPTTTADNKKYYYNLIRDICRKQGPICTVSEASRQEINKFFPDSKENTYVAYPSVSDPKKNYTGSEYEKNELHNMFGISAGEYFIFIGALEPKKNIYRLVESFLSYNTSRKLLIVGAAGWKNRPIVRIIKKGVDAGRVVYSDYLPRPVLRFLLKNARALLFPSIAEGFGLPVLEAFQAGIPVMCSAEGGLKEVCGNAALIVDAFDTESIIRGISRMDNDDSLCNSLTKNGTEQAGQFSINKFSDGISEMYREALRKNAQK</sequence>
<dbReference type="Proteomes" id="UP000031553">
    <property type="component" value="Unassembled WGS sequence"/>
</dbReference>
<accession>A0A0N1F6P3</accession>
<name>A0A0N1F6P3_9PROT</name>
<reference evidence="3 4" key="1">
    <citation type="submission" date="2015-07" db="EMBL/GenBank/DDBJ databases">
        <title>Draft Genome Sequence of Komagataeibacter intermedius Strain AF2, Isolated from Kombucha Tea.</title>
        <authorList>
            <person name="Santos R.A."/>
            <person name="Berretta A.A."/>
            <person name="Barud H.S."/>
            <person name="Ribeiro S.J."/>
            <person name="Gonzalez-Garcia L.N."/>
            <person name="Zucchi T.D."/>
            <person name="Goldman G.H."/>
            <person name="Riano-Pachon D.M."/>
        </authorList>
    </citation>
    <scope>NUCLEOTIDE SEQUENCE [LARGE SCALE GENOMIC DNA]</scope>
    <source>
        <strain evidence="3 4">AF2</strain>
    </source>
</reference>
<dbReference type="Pfam" id="PF00534">
    <property type="entry name" value="Glycos_transf_1"/>
    <property type="match status" value="1"/>
</dbReference>
<dbReference type="GO" id="GO:0016757">
    <property type="term" value="F:glycosyltransferase activity"/>
    <property type="evidence" value="ECO:0007669"/>
    <property type="project" value="InterPro"/>
</dbReference>
<comment type="caution">
    <text evidence="3">The sequence shown here is derived from an EMBL/GenBank/DDBJ whole genome shotgun (WGS) entry which is preliminary data.</text>
</comment>
<evidence type="ECO:0000313" key="4">
    <source>
        <dbReference type="Proteomes" id="UP000031553"/>
    </source>
</evidence>
<evidence type="ECO:0000259" key="2">
    <source>
        <dbReference type="Pfam" id="PF00534"/>
    </source>
</evidence>
<proteinExistence type="predicted"/>
<dbReference type="SUPFAM" id="SSF53756">
    <property type="entry name" value="UDP-Glycosyltransferase/glycogen phosphorylase"/>
    <property type="match status" value="1"/>
</dbReference>